<evidence type="ECO:0000256" key="2">
    <source>
        <dbReference type="ARBA" id="ARBA00023125"/>
    </source>
</evidence>
<dbReference type="PRINTS" id="PR00455">
    <property type="entry name" value="HTHTETR"/>
</dbReference>
<evidence type="ECO:0000256" key="1">
    <source>
        <dbReference type="ARBA" id="ARBA00023015"/>
    </source>
</evidence>
<evidence type="ECO:0000256" key="3">
    <source>
        <dbReference type="ARBA" id="ARBA00023163"/>
    </source>
</evidence>
<dbReference type="PROSITE" id="PS50977">
    <property type="entry name" value="HTH_TETR_2"/>
    <property type="match status" value="1"/>
</dbReference>
<dbReference type="Gene3D" id="1.10.357.10">
    <property type="entry name" value="Tetracycline Repressor, domain 2"/>
    <property type="match status" value="1"/>
</dbReference>
<feature type="domain" description="HTH tetR-type" evidence="5">
    <location>
        <begin position="19"/>
        <end position="79"/>
    </location>
</feature>
<dbReference type="KEGG" id="fln:FLA_2472"/>
<organism evidence="6 7">
    <name type="scientific">Filimonas lacunae</name>
    <dbReference type="NCBI Taxonomy" id="477680"/>
    <lineage>
        <taxon>Bacteria</taxon>
        <taxon>Pseudomonadati</taxon>
        <taxon>Bacteroidota</taxon>
        <taxon>Chitinophagia</taxon>
        <taxon>Chitinophagales</taxon>
        <taxon>Chitinophagaceae</taxon>
        <taxon>Filimonas</taxon>
    </lineage>
</organism>
<dbReference type="RefSeq" id="WP_076381028.1">
    <property type="nucleotide sequence ID" value="NZ_AP017422.1"/>
</dbReference>
<dbReference type="SUPFAM" id="SSF48498">
    <property type="entry name" value="Tetracyclin repressor-like, C-terminal domain"/>
    <property type="match status" value="1"/>
</dbReference>
<gene>
    <name evidence="6" type="ORF">SAMN05421788_107114</name>
</gene>
<sequence length="203" mass="22892">MSNSSSPFRDLRFEKLESLKPQERILKTGITLFNKYGVNTIGIDQVIAESNVSKRTFYNYYPSKNDLISAYLDFWEEYRFTNLEKYLSTLKGNDPKSEILILFDALKDWTSQSDFNGCMFTRGLNDFATDDSGLLVEKVNQHFKKSADFINERLAKIVKPGKAKAILSQLLSLIVGTMVVAHITGDNSIATLNKGIAKTLLEG</sequence>
<reference evidence="7" key="1">
    <citation type="submission" date="2017-01" db="EMBL/GenBank/DDBJ databases">
        <authorList>
            <person name="Varghese N."/>
            <person name="Submissions S."/>
        </authorList>
    </citation>
    <scope>NUCLEOTIDE SEQUENCE [LARGE SCALE GENOMIC DNA]</scope>
    <source>
        <strain evidence="7">DSM 21054</strain>
    </source>
</reference>
<dbReference type="GO" id="GO:0003677">
    <property type="term" value="F:DNA binding"/>
    <property type="evidence" value="ECO:0007669"/>
    <property type="project" value="UniProtKB-UniRule"/>
</dbReference>
<evidence type="ECO:0000313" key="6">
    <source>
        <dbReference type="EMBL" id="SIT27015.1"/>
    </source>
</evidence>
<keyword evidence="2 4" id="KW-0238">DNA-binding</keyword>
<dbReference type="Pfam" id="PF00440">
    <property type="entry name" value="TetR_N"/>
    <property type="match status" value="1"/>
</dbReference>
<dbReference type="Proteomes" id="UP000186917">
    <property type="component" value="Unassembled WGS sequence"/>
</dbReference>
<dbReference type="OrthoDB" id="9787680at2"/>
<protein>
    <submittedName>
        <fullName evidence="6">Transcriptional regulator, TetR family</fullName>
    </submittedName>
</protein>
<proteinExistence type="predicted"/>
<evidence type="ECO:0000259" key="5">
    <source>
        <dbReference type="PROSITE" id="PS50977"/>
    </source>
</evidence>
<evidence type="ECO:0000313" key="7">
    <source>
        <dbReference type="Proteomes" id="UP000186917"/>
    </source>
</evidence>
<accession>A0A173MFT2</accession>
<evidence type="ECO:0000256" key="4">
    <source>
        <dbReference type="PROSITE-ProRule" id="PRU00335"/>
    </source>
</evidence>
<dbReference type="PANTHER" id="PTHR47506">
    <property type="entry name" value="TRANSCRIPTIONAL REGULATORY PROTEIN"/>
    <property type="match status" value="1"/>
</dbReference>
<dbReference type="AlphaFoldDB" id="A0A173MFT2"/>
<dbReference type="SUPFAM" id="SSF46689">
    <property type="entry name" value="Homeodomain-like"/>
    <property type="match status" value="1"/>
</dbReference>
<feature type="DNA-binding region" description="H-T-H motif" evidence="4">
    <location>
        <begin position="42"/>
        <end position="61"/>
    </location>
</feature>
<keyword evidence="3" id="KW-0804">Transcription</keyword>
<dbReference type="EMBL" id="FTOR01000007">
    <property type="protein sequence ID" value="SIT27015.1"/>
    <property type="molecule type" value="Genomic_DNA"/>
</dbReference>
<keyword evidence="1" id="KW-0805">Transcription regulation</keyword>
<dbReference type="PANTHER" id="PTHR47506:SF1">
    <property type="entry name" value="HTH-TYPE TRANSCRIPTIONAL REGULATOR YJDC"/>
    <property type="match status" value="1"/>
</dbReference>
<dbReference type="InterPro" id="IPR036271">
    <property type="entry name" value="Tet_transcr_reg_TetR-rel_C_sf"/>
</dbReference>
<name>A0A173MFT2_9BACT</name>
<dbReference type="InterPro" id="IPR001647">
    <property type="entry name" value="HTH_TetR"/>
</dbReference>
<keyword evidence="7" id="KW-1185">Reference proteome</keyword>
<dbReference type="STRING" id="477680.SAMN05421788_107114"/>
<dbReference type="InterPro" id="IPR009057">
    <property type="entry name" value="Homeodomain-like_sf"/>
</dbReference>